<evidence type="ECO:0000313" key="5">
    <source>
        <dbReference type="Proteomes" id="UP000886741"/>
    </source>
</evidence>
<comment type="similarity">
    <text evidence="1">Belongs to the bacterial sugar transferase family.</text>
</comment>
<organism evidence="4 5">
    <name type="scientific">Candidatus Avoscillospira avistercoris</name>
    <dbReference type="NCBI Taxonomy" id="2840707"/>
    <lineage>
        <taxon>Bacteria</taxon>
        <taxon>Bacillati</taxon>
        <taxon>Bacillota</taxon>
        <taxon>Clostridia</taxon>
        <taxon>Eubacteriales</taxon>
        <taxon>Oscillospiraceae</taxon>
        <taxon>Oscillospiraceae incertae sedis</taxon>
        <taxon>Candidatus Avoscillospira</taxon>
    </lineage>
</organism>
<evidence type="ECO:0000256" key="1">
    <source>
        <dbReference type="ARBA" id="ARBA00006464"/>
    </source>
</evidence>
<proteinExistence type="inferred from homology"/>
<dbReference type="GO" id="GO:0016780">
    <property type="term" value="F:phosphotransferase activity, for other substituted phosphate groups"/>
    <property type="evidence" value="ECO:0007669"/>
    <property type="project" value="TreeGrafter"/>
</dbReference>
<gene>
    <name evidence="4" type="ORF">IAA83_11220</name>
</gene>
<evidence type="ECO:0000256" key="2">
    <source>
        <dbReference type="SAM" id="Phobius"/>
    </source>
</evidence>
<keyword evidence="2" id="KW-0812">Transmembrane</keyword>
<dbReference type="PANTHER" id="PTHR30576">
    <property type="entry name" value="COLANIC BIOSYNTHESIS UDP-GLUCOSE LIPID CARRIER TRANSFERASE"/>
    <property type="match status" value="1"/>
</dbReference>
<keyword evidence="4" id="KW-0808">Transferase</keyword>
<keyword evidence="2" id="KW-1133">Transmembrane helix</keyword>
<dbReference type="PANTHER" id="PTHR30576:SF8">
    <property type="entry name" value="UNDECAPRENYL-PHOSPHATE GALACTOSE PHOSPHOTRANSFERASE"/>
    <property type="match status" value="1"/>
</dbReference>
<keyword evidence="2" id="KW-0472">Membrane</keyword>
<protein>
    <submittedName>
        <fullName evidence="4">Sugar transferase</fullName>
    </submittedName>
</protein>
<reference evidence="4" key="1">
    <citation type="submission" date="2020-10" db="EMBL/GenBank/DDBJ databases">
        <authorList>
            <person name="Gilroy R."/>
        </authorList>
    </citation>
    <scope>NUCLEOTIDE SEQUENCE</scope>
    <source>
        <strain evidence="4">ChiBcec16-1751</strain>
    </source>
</reference>
<accession>A0A9D1FBJ5</accession>
<dbReference type="Pfam" id="PF02397">
    <property type="entry name" value="Bac_transf"/>
    <property type="match status" value="1"/>
</dbReference>
<dbReference type="AlphaFoldDB" id="A0A9D1FBJ5"/>
<dbReference type="Proteomes" id="UP000886741">
    <property type="component" value="Unassembled WGS sequence"/>
</dbReference>
<feature type="domain" description="Bacterial sugar transferase" evidence="3">
    <location>
        <begin position="21"/>
        <end position="195"/>
    </location>
</feature>
<sequence length="221" mass="25137">MNGTAVKIRHKPYGPYERLVKRPVDCLCALFALIIFSWLLAIVAILVRFKLGSPVIFCQERPGREEKIFKLYKFRTMTDARDGDGNLLPDEVRLTRFGKLLRATSLDELPELWNILKGDMSIVGPRPLLVKYIPLYNETQRHRHDVRPGLTGLAQVHGRNALTWEEKFAFDVDYVNKITFRQDLAIVAQTVKAVFLQTGVHGEGTATCEEFRGSEQDAHVG</sequence>
<dbReference type="EMBL" id="DVJJ01000174">
    <property type="protein sequence ID" value="HIS65915.1"/>
    <property type="molecule type" value="Genomic_DNA"/>
</dbReference>
<reference evidence="4" key="2">
    <citation type="journal article" date="2021" name="PeerJ">
        <title>Extensive microbial diversity within the chicken gut microbiome revealed by metagenomics and culture.</title>
        <authorList>
            <person name="Gilroy R."/>
            <person name="Ravi A."/>
            <person name="Getino M."/>
            <person name="Pursley I."/>
            <person name="Horton D.L."/>
            <person name="Alikhan N.F."/>
            <person name="Baker D."/>
            <person name="Gharbi K."/>
            <person name="Hall N."/>
            <person name="Watson M."/>
            <person name="Adriaenssens E.M."/>
            <person name="Foster-Nyarko E."/>
            <person name="Jarju S."/>
            <person name="Secka A."/>
            <person name="Antonio M."/>
            <person name="Oren A."/>
            <person name="Chaudhuri R.R."/>
            <person name="La Ragione R."/>
            <person name="Hildebrand F."/>
            <person name="Pallen M.J."/>
        </authorList>
    </citation>
    <scope>NUCLEOTIDE SEQUENCE</scope>
    <source>
        <strain evidence="4">ChiBcec16-1751</strain>
    </source>
</reference>
<evidence type="ECO:0000259" key="3">
    <source>
        <dbReference type="Pfam" id="PF02397"/>
    </source>
</evidence>
<dbReference type="InterPro" id="IPR003362">
    <property type="entry name" value="Bact_transf"/>
</dbReference>
<evidence type="ECO:0000313" key="4">
    <source>
        <dbReference type="EMBL" id="HIS65915.1"/>
    </source>
</evidence>
<name>A0A9D1FBJ5_9FIRM</name>
<comment type="caution">
    <text evidence="4">The sequence shown here is derived from an EMBL/GenBank/DDBJ whole genome shotgun (WGS) entry which is preliminary data.</text>
</comment>
<feature type="transmembrane region" description="Helical" evidence="2">
    <location>
        <begin position="26"/>
        <end position="49"/>
    </location>
</feature>